<dbReference type="RefSeq" id="WP_141921620.1">
    <property type="nucleotide sequence ID" value="NZ_VFQC01000001.1"/>
</dbReference>
<evidence type="ECO:0000256" key="1">
    <source>
        <dbReference type="SAM" id="MobiDB-lite"/>
    </source>
</evidence>
<sequence>MGTYERLVRLLDERGASYRLIDHAPEGRTEAVSRLRGNALQQAAKCVVVLVKVDKRTRRYVLAVVPGHARVDLAALKALHHGRYAGFADNETAERLSGSVSGTILPVTFTDELELVVDPSLLERDEIFFNAARLDRSLALATGDYRRAAQPRVHPIAQPPVEPATGGNPRETEADRA</sequence>
<keyword evidence="4" id="KW-1185">Reference proteome</keyword>
<gene>
    <name evidence="3" type="ORF">FHX37_0227</name>
</gene>
<reference evidence="3 4" key="1">
    <citation type="submission" date="2019-06" db="EMBL/GenBank/DDBJ databases">
        <title>Sequencing the genomes of 1000 actinobacteria strains.</title>
        <authorList>
            <person name="Klenk H.-P."/>
        </authorList>
    </citation>
    <scope>NUCLEOTIDE SEQUENCE [LARGE SCALE GENOMIC DNA]</scope>
    <source>
        <strain evidence="3 4">DSM 45015</strain>
    </source>
</reference>
<evidence type="ECO:0000313" key="4">
    <source>
        <dbReference type="Proteomes" id="UP000317422"/>
    </source>
</evidence>
<dbReference type="GO" id="GO:0002161">
    <property type="term" value="F:aminoacyl-tRNA deacylase activity"/>
    <property type="evidence" value="ECO:0007669"/>
    <property type="project" value="InterPro"/>
</dbReference>
<dbReference type="Proteomes" id="UP000317422">
    <property type="component" value="Unassembled WGS sequence"/>
</dbReference>
<name>A0A543NEV5_9ACTN</name>
<dbReference type="SUPFAM" id="SSF55826">
    <property type="entry name" value="YbaK/ProRS associated domain"/>
    <property type="match status" value="1"/>
</dbReference>
<dbReference type="InterPro" id="IPR036754">
    <property type="entry name" value="YbaK/aa-tRNA-synt-asso_dom_sf"/>
</dbReference>
<proteinExistence type="predicted"/>
<evidence type="ECO:0000313" key="3">
    <source>
        <dbReference type="EMBL" id="TQN30351.1"/>
    </source>
</evidence>
<comment type="caution">
    <text evidence="3">The sequence shown here is derived from an EMBL/GenBank/DDBJ whole genome shotgun (WGS) entry which is preliminary data.</text>
</comment>
<dbReference type="PANTHER" id="PTHR30411">
    <property type="entry name" value="CYTOPLASMIC PROTEIN"/>
    <property type="match status" value="1"/>
</dbReference>
<organism evidence="3 4">
    <name type="scientific">Haloactinospora alba</name>
    <dbReference type="NCBI Taxonomy" id="405555"/>
    <lineage>
        <taxon>Bacteria</taxon>
        <taxon>Bacillati</taxon>
        <taxon>Actinomycetota</taxon>
        <taxon>Actinomycetes</taxon>
        <taxon>Streptosporangiales</taxon>
        <taxon>Nocardiopsidaceae</taxon>
        <taxon>Haloactinospora</taxon>
    </lineage>
</organism>
<dbReference type="AlphaFoldDB" id="A0A543NEV5"/>
<protein>
    <submittedName>
        <fullName evidence="3">Ala-tRNA(Pro) deacylase</fullName>
    </submittedName>
</protein>
<feature type="region of interest" description="Disordered" evidence="1">
    <location>
        <begin position="150"/>
        <end position="177"/>
    </location>
</feature>
<feature type="domain" description="YbaK/aminoacyl-tRNA synthetase-associated" evidence="2">
    <location>
        <begin position="28"/>
        <end position="147"/>
    </location>
</feature>
<accession>A0A543NEV5</accession>
<dbReference type="PANTHER" id="PTHR30411:SF9">
    <property type="entry name" value="MULTIFUNCTIONAL SER_THR-TRNA DEACYLASE PROXP-Y"/>
    <property type="match status" value="1"/>
</dbReference>
<dbReference type="Pfam" id="PF04073">
    <property type="entry name" value="tRNA_edit"/>
    <property type="match status" value="1"/>
</dbReference>
<dbReference type="EMBL" id="VFQC01000001">
    <property type="protein sequence ID" value="TQN30351.1"/>
    <property type="molecule type" value="Genomic_DNA"/>
</dbReference>
<dbReference type="InterPro" id="IPR007214">
    <property type="entry name" value="YbaK/aa-tRNA-synth-assoc-dom"/>
</dbReference>
<dbReference type="Gene3D" id="3.90.960.10">
    <property type="entry name" value="YbaK/aminoacyl-tRNA synthetase-associated domain"/>
    <property type="match status" value="1"/>
</dbReference>
<evidence type="ECO:0000259" key="2">
    <source>
        <dbReference type="Pfam" id="PF04073"/>
    </source>
</evidence>
<dbReference type="OrthoDB" id="5524888at2"/>